<name>A0A377XE63_KLEPN</name>
<accession>A0A377XE63</accession>
<sequence length="197" mass="22337">MKMPNTPHGLGRHLEKCWRPGWRGDVPNRRRHHGDRDGGPPNGLFRQQLERNLFSKALCAAQLALTTYSALELPGRAKTLTVGNWWLHRLHRCEKAQRFPVQLRSAIVFGGGNAGNLIRQRRAFLDMLAWSEGTDRQGQPTRNDGYDVIVRWGALLRLQRTTPGSWSVLPKLGVKSTAAGRYQLLAKWWMHTASSLV</sequence>
<protein>
    <submittedName>
        <fullName evidence="1">Phage lysozyme</fullName>
    </submittedName>
</protein>
<dbReference type="AlphaFoldDB" id="A0A377XE63"/>
<reference evidence="1 2" key="1">
    <citation type="submission" date="2018-06" db="EMBL/GenBank/DDBJ databases">
        <authorList>
            <consortium name="Pathogen Informatics"/>
            <person name="Doyle S."/>
        </authorList>
    </citation>
    <scope>NUCLEOTIDE SEQUENCE [LARGE SCALE GENOMIC DNA]</scope>
    <source>
        <strain evidence="1 2">NCTC5047</strain>
    </source>
</reference>
<evidence type="ECO:0000313" key="1">
    <source>
        <dbReference type="EMBL" id="STT81512.1"/>
    </source>
</evidence>
<gene>
    <name evidence="1" type="ORF">NCTC5047_02438</name>
</gene>
<dbReference type="Gene3D" id="1.10.530.10">
    <property type="match status" value="1"/>
</dbReference>
<dbReference type="SUPFAM" id="SSF53955">
    <property type="entry name" value="Lysozyme-like"/>
    <property type="match status" value="1"/>
</dbReference>
<dbReference type="Proteomes" id="UP000254340">
    <property type="component" value="Unassembled WGS sequence"/>
</dbReference>
<evidence type="ECO:0000313" key="2">
    <source>
        <dbReference type="Proteomes" id="UP000254340"/>
    </source>
</evidence>
<proteinExistence type="predicted"/>
<organism evidence="1 2">
    <name type="scientific">Klebsiella pneumoniae</name>
    <dbReference type="NCBI Taxonomy" id="573"/>
    <lineage>
        <taxon>Bacteria</taxon>
        <taxon>Pseudomonadati</taxon>
        <taxon>Pseudomonadota</taxon>
        <taxon>Gammaproteobacteria</taxon>
        <taxon>Enterobacterales</taxon>
        <taxon>Enterobacteriaceae</taxon>
        <taxon>Klebsiella/Raoultella group</taxon>
        <taxon>Klebsiella</taxon>
        <taxon>Klebsiella pneumoniae complex</taxon>
    </lineage>
</organism>
<dbReference type="InterPro" id="IPR023346">
    <property type="entry name" value="Lysozyme-like_dom_sf"/>
</dbReference>
<dbReference type="EMBL" id="UGLH01000006">
    <property type="protein sequence ID" value="STT81512.1"/>
    <property type="molecule type" value="Genomic_DNA"/>
</dbReference>